<gene>
    <name evidence="2" type="ordered locus">Tery_2404</name>
</gene>
<dbReference type="eggNOG" id="COG1434">
    <property type="taxonomic scope" value="Bacteria"/>
</dbReference>
<dbReference type="CDD" id="cd06259">
    <property type="entry name" value="YdcF-like"/>
    <property type="match status" value="1"/>
</dbReference>
<dbReference type="Pfam" id="PF02698">
    <property type="entry name" value="DUF218"/>
    <property type="match status" value="1"/>
</dbReference>
<dbReference type="STRING" id="203124.Tery_2404"/>
<dbReference type="Gene3D" id="3.40.50.620">
    <property type="entry name" value="HUPs"/>
    <property type="match status" value="1"/>
</dbReference>
<feature type="domain" description="DUF218" evidence="1">
    <location>
        <begin position="40"/>
        <end position="139"/>
    </location>
</feature>
<dbReference type="AlphaFoldDB" id="Q112F2"/>
<dbReference type="InterPro" id="IPR003848">
    <property type="entry name" value="DUF218"/>
</dbReference>
<protein>
    <recommendedName>
        <fullName evidence="1">DUF218 domain-containing protein</fullName>
    </recommendedName>
</protein>
<dbReference type="OrthoDB" id="508612at2"/>
<dbReference type="EMBL" id="CP000393">
    <property type="protein sequence ID" value="ABG51622.1"/>
    <property type="molecule type" value="Genomic_DNA"/>
</dbReference>
<dbReference type="KEGG" id="ter:Tery_2404"/>
<evidence type="ECO:0000259" key="1">
    <source>
        <dbReference type="Pfam" id="PF02698"/>
    </source>
</evidence>
<sequence length="226" mass="25257">MHKKTKNILLLILLSIASYTLVCIVGNTISLNSAAKAPVDAYLVLGGSIKREIYITQVAKQYPHIPILISAGSKDPCIVKLFQRENVPLDGVWLEHCAKSTFSNFFFTMPILEEWGVQHIKLVTSPSHLPRAKWLAQIILGTHGIWVETDIVQEIGIPGNQESPLKTAVDVIRSLMWALASKVIEAKCTDVVKLSQVNMTQWCQKGFQCEHQAQLKPESICYPKPR</sequence>
<accession>Q112F2</accession>
<reference evidence="2" key="1">
    <citation type="submission" date="2006-06" db="EMBL/GenBank/DDBJ databases">
        <title>Complete sequence of Trichodesmium erythraeum IMS101.</title>
        <authorList>
            <consortium name="US DOE Joint Genome Institute"/>
            <person name="Copeland A."/>
            <person name="Lucas S."/>
            <person name="Lapidus A."/>
            <person name="Barry K."/>
            <person name="Detter J.C."/>
            <person name="Glavina del Rio T."/>
            <person name="Hammon N."/>
            <person name="Israni S."/>
            <person name="Dalin E."/>
            <person name="Tice H."/>
            <person name="Pitluck S."/>
            <person name="Kiss H."/>
            <person name="Munk A.C."/>
            <person name="Brettin T."/>
            <person name="Bruce D."/>
            <person name="Han C."/>
            <person name="Tapia R."/>
            <person name="Gilna P."/>
            <person name="Schmutz J."/>
            <person name="Larimer F."/>
            <person name="Land M."/>
            <person name="Hauser L."/>
            <person name="Kyrpides N."/>
            <person name="Kim E."/>
            <person name="Richardson P."/>
        </authorList>
    </citation>
    <scope>NUCLEOTIDE SEQUENCE [LARGE SCALE GENOMIC DNA]</scope>
    <source>
        <strain evidence="2">IMS101</strain>
    </source>
</reference>
<dbReference type="InterPro" id="IPR014729">
    <property type="entry name" value="Rossmann-like_a/b/a_fold"/>
</dbReference>
<name>Q112F2_TRIEI</name>
<organism evidence="2">
    <name type="scientific">Trichodesmium erythraeum (strain IMS101)</name>
    <dbReference type="NCBI Taxonomy" id="203124"/>
    <lineage>
        <taxon>Bacteria</taxon>
        <taxon>Bacillati</taxon>
        <taxon>Cyanobacteriota</taxon>
        <taxon>Cyanophyceae</taxon>
        <taxon>Oscillatoriophycideae</taxon>
        <taxon>Oscillatoriales</taxon>
        <taxon>Microcoleaceae</taxon>
        <taxon>Trichodesmium</taxon>
    </lineage>
</organism>
<dbReference type="HOGENOM" id="CLU_102843_0_0_3"/>
<proteinExistence type="predicted"/>
<evidence type="ECO:0000313" key="2">
    <source>
        <dbReference type="EMBL" id="ABG51622.1"/>
    </source>
</evidence>